<feature type="domain" description="DhaK" evidence="1">
    <location>
        <begin position="7"/>
        <end position="329"/>
    </location>
</feature>
<dbReference type="EMBL" id="CP013655">
    <property type="protein sequence ID" value="ALS36519.1"/>
    <property type="molecule type" value="Genomic_DNA"/>
</dbReference>
<gene>
    <name evidence="2" type="ORF">ATZ35_04900</name>
</gene>
<dbReference type="Proteomes" id="UP000067523">
    <property type="component" value="Chromosome"/>
</dbReference>
<organism evidence="2 3">
    <name type="scientific">Enterococcus rotai</name>
    <dbReference type="NCBI Taxonomy" id="118060"/>
    <lineage>
        <taxon>Bacteria</taxon>
        <taxon>Bacillati</taxon>
        <taxon>Bacillota</taxon>
        <taxon>Bacilli</taxon>
        <taxon>Lactobacillales</taxon>
        <taxon>Enterococcaceae</taxon>
        <taxon>Enterococcus</taxon>
    </lineage>
</organism>
<dbReference type="FunFam" id="3.40.50.10440:FF:000001">
    <property type="entry name" value="Dihydroxyacetone kinase, DhaK subunit"/>
    <property type="match status" value="1"/>
</dbReference>
<dbReference type="PANTHER" id="PTHR28629">
    <property type="entry name" value="TRIOKINASE/FMN CYCLASE"/>
    <property type="match status" value="1"/>
</dbReference>
<dbReference type="InterPro" id="IPR004006">
    <property type="entry name" value="DhaK_dom"/>
</dbReference>
<proteinExistence type="predicted"/>
<protein>
    <submittedName>
        <fullName evidence="2">DhaKLM operon coactivator DhaQ</fullName>
    </submittedName>
</protein>
<dbReference type="GO" id="GO:0005829">
    <property type="term" value="C:cytosol"/>
    <property type="evidence" value="ECO:0007669"/>
    <property type="project" value="TreeGrafter"/>
</dbReference>
<dbReference type="AlphaFoldDB" id="A0A0U2X6N2"/>
<dbReference type="GO" id="GO:0019563">
    <property type="term" value="P:glycerol catabolic process"/>
    <property type="evidence" value="ECO:0007669"/>
    <property type="project" value="TreeGrafter"/>
</dbReference>
<dbReference type="InterPro" id="IPR050861">
    <property type="entry name" value="Dihydroxyacetone_Kinase"/>
</dbReference>
<dbReference type="Gene3D" id="3.30.1180.20">
    <property type="entry name" value="Dihydroxyacetone kinase, domain 2"/>
    <property type="match status" value="1"/>
</dbReference>
<name>A0A0U2X6N2_9ENTE</name>
<reference evidence="3" key="1">
    <citation type="submission" date="2015-12" db="EMBL/GenBank/DDBJ databases">
        <authorList>
            <person name="Lauer A."/>
            <person name="Humrighouse B."/>
            <person name="Loparev V."/>
            <person name="Shewmaker P.L."/>
            <person name="Whitney A.M."/>
            <person name="McLaughlin R.W."/>
        </authorList>
    </citation>
    <scope>NUCLEOTIDE SEQUENCE [LARGE SCALE GENOMIC DNA]</scope>
    <source>
        <strain evidence="3">LMG 26678</strain>
    </source>
</reference>
<evidence type="ECO:0000259" key="1">
    <source>
        <dbReference type="PROSITE" id="PS51481"/>
    </source>
</evidence>
<evidence type="ECO:0000313" key="3">
    <source>
        <dbReference type="Proteomes" id="UP000067523"/>
    </source>
</evidence>
<dbReference type="RefSeq" id="WP_208929762.1">
    <property type="nucleotide sequence ID" value="NZ_CP013655.1"/>
</dbReference>
<dbReference type="Gene3D" id="3.40.50.10440">
    <property type="entry name" value="Dihydroxyacetone kinase, domain 1"/>
    <property type="match status" value="1"/>
</dbReference>
<dbReference type="SUPFAM" id="SSF82549">
    <property type="entry name" value="DAK1/DegV-like"/>
    <property type="match status" value="1"/>
</dbReference>
<dbReference type="STRING" id="118060.ATZ35_04900"/>
<dbReference type="PROSITE" id="PS51481">
    <property type="entry name" value="DHAK"/>
    <property type="match status" value="1"/>
</dbReference>
<sequence length="330" mass="36277">MKQLINSSGHIRQQLLAGIIYTYNDKLNWQPETGIVTKKIIPENKVVLISGGGCGHEPAHIGYIGENMLDCAVMGAIFEPPTSGEILQAIEQTYNGCGTLLIIKNFEKDLASFLEAERLAKAKGLLVSHVIVDDDCSIESGSFEKRRRGVAGTVFVHKILGAAAAVGHSLDELQILGKQLISQIKTLGVAFSPASPIGMIPQQYELAEDEMYFGIGIHGEPGYRIETMQSSERIAIELVNKLKQQYPRNELNKAAVLVNGLGGIPLLELSIFMNDVQQLLDIEDIEIVYKRMGNFLTAYNTNGLSLTLLTVTEEKWIDYLNAPTDAFGWK</sequence>
<dbReference type="GO" id="GO:0004371">
    <property type="term" value="F:glycerone kinase activity"/>
    <property type="evidence" value="ECO:0007669"/>
    <property type="project" value="InterPro"/>
</dbReference>
<accession>A0A0U2X6N2</accession>
<evidence type="ECO:0000313" key="2">
    <source>
        <dbReference type="EMBL" id="ALS36519.1"/>
    </source>
</evidence>
<dbReference type="PANTHER" id="PTHR28629:SF4">
    <property type="entry name" value="TRIOKINASE_FMN CYCLASE"/>
    <property type="match status" value="1"/>
</dbReference>
<dbReference type="Pfam" id="PF02733">
    <property type="entry name" value="Dak1"/>
    <property type="match status" value="1"/>
</dbReference>
<dbReference type="KEGG" id="erx:ATZ35_04900"/>
<keyword evidence="3" id="KW-1185">Reference proteome</keyword>